<accession>A0A1M7LI53</accession>
<dbReference type="OrthoDB" id="1822119at2"/>
<dbReference type="Proteomes" id="UP000184394">
    <property type="component" value="Unassembled WGS sequence"/>
</dbReference>
<gene>
    <name evidence="2" type="ORF">SAMN04487860_11386</name>
</gene>
<keyword evidence="1" id="KW-0472">Membrane</keyword>
<dbReference type="EMBL" id="FRCT01000013">
    <property type="protein sequence ID" value="SHM77747.1"/>
    <property type="molecule type" value="Genomic_DNA"/>
</dbReference>
<keyword evidence="1" id="KW-1133">Transmembrane helix</keyword>
<evidence type="ECO:0000313" key="2">
    <source>
        <dbReference type="EMBL" id="SHM77747.1"/>
    </source>
</evidence>
<dbReference type="AlphaFoldDB" id="A0A1M7LI53"/>
<feature type="transmembrane region" description="Helical" evidence="1">
    <location>
        <begin position="83"/>
        <end position="107"/>
    </location>
</feature>
<proteinExistence type="predicted"/>
<organism evidence="2 3">
    <name type="scientific">Ruminococcus flavefaciens</name>
    <dbReference type="NCBI Taxonomy" id="1265"/>
    <lineage>
        <taxon>Bacteria</taxon>
        <taxon>Bacillati</taxon>
        <taxon>Bacillota</taxon>
        <taxon>Clostridia</taxon>
        <taxon>Eubacteriales</taxon>
        <taxon>Oscillospiraceae</taxon>
        <taxon>Ruminococcus</taxon>
    </lineage>
</organism>
<evidence type="ECO:0000256" key="1">
    <source>
        <dbReference type="SAM" id="Phobius"/>
    </source>
</evidence>
<feature type="transmembrane region" description="Helical" evidence="1">
    <location>
        <begin position="7"/>
        <end position="31"/>
    </location>
</feature>
<dbReference type="RefSeq" id="WP_072951933.1">
    <property type="nucleotide sequence ID" value="NZ_FRCT01000013.1"/>
</dbReference>
<protein>
    <submittedName>
        <fullName evidence="2">Uncharacterized protein</fullName>
    </submittedName>
</protein>
<keyword evidence="1" id="KW-0812">Transmembrane</keyword>
<sequence>MKKKKAAITAYIIMILCMVGFLAMLVYGTLYGRNSASTADFTMSDAATLGLAVWAIPMWISSLLLMKALRLRGTLHEKQNKMLIAFPAMVCSGFLIFYIIVLGMMLFG</sequence>
<feature type="transmembrane region" description="Helical" evidence="1">
    <location>
        <begin position="51"/>
        <end position="71"/>
    </location>
</feature>
<name>A0A1M7LI53_RUMFL</name>
<reference evidence="2 3" key="1">
    <citation type="submission" date="2016-11" db="EMBL/GenBank/DDBJ databases">
        <authorList>
            <person name="Jaros S."/>
            <person name="Januszkiewicz K."/>
            <person name="Wedrychowicz H."/>
        </authorList>
    </citation>
    <scope>NUCLEOTIDE SEQUENCE [LARGE SCALE GENOMIC DNA]</scope>
    <source>
        <strain evidence="2 3">Y1</strain>
    </source>
</reference>
<evidence type="ECO:0000313" key="3">
    <source>
        <dbReference type="Proteomes" id="UP000184394"/>
    </source>
</evidence>